<organism evidence="1 2">
    <name type="scientific">Williamsia phyllosphaerae</name>
    <dbReference type="NCBI Taxonomy" id="885042"/>
    <lineage>
        <taxon>Bacteria</taxon>
        <taxon>Bacillati</taxon>
        <taxon>Actinomycetota</taxon>
        <taxon>Actinomycetes</taxon>
        <taxon>Mycobacteriales</taxon>
        <taxon>Nocardiaceae</taxon>
        <taxon>Williamsia</taxon>
    </lineage>
</organism>
<evidence type="ECO:0000313" key="2">
    <source>
        <dbReference type="Proteomes" id="UP000632454"/>
    </source>
</evidence>
<dbReference type="RefSeq" id="WP_188486383.1">
    <property type="nucleotide sequence ID" value="NZ_BMCS01000001.1"/>
</dbReference>
<sequence>MQIDKTRVHAIAKDWEECHAALIDASTTAGDASGDWAPGVRGAVTSFTSAWRADLAQLAAEADAISRGMNAAAASYAITDEEAAERMRQVQKAIAPPA</sequence>
<reference evidence="2" key="1">
    <citation type="journal article" date="2019" name="Int. J. Syst. Evol. Microbiol.">
        <title>The Global Catalogue of Microorganisms (GCM) 10K type strain sequencing project: providing services to taxonomists for standard genome sequencing and annotation.</title>
        <authorList>
            <consortium name="The Broad Institute Genomics Platform"/>
            <consortium name="The Broad Institute Genome Sequencing Center for Infectious Disease"/>
            <person name="Wu L."/>
            <person name="Ma J."/>
        </authorList>
    </citation>
    <scope>NUCLEOTIDE SEQUENCE [LARGE SCALE GENOMIC DNA]</scope>
    <source>
        <strain evidence="2">CCM 7855</strain>
    </source>
</reference>
<name>A0ABQ1U5N9_9NOCA</name>
<evidence type="ECO:0000313" key="1">
    <source>
        <dbReference type="EMBL" id="GGF10991.1"/>
    </source>
</evidence>
<evidence type="ECO:0008006" key="3">
    <source>
        <dbReference type="Google" id="ProtNLM"/>
    </source>
</evidence>
<accession>A0ABQ1U5N9</accession>
<gene>
    <name evidence="1" type="ORF">GCM10007298_03690</name>
</gene>
<proteinExistence type="predicted"/>
<dbReference type="Proteomes" id="UP000632454">
    <property type="component" value="Unassembled WGS sequence"/>
</dbReference>
<keyword evidence="2" id="KW-1185">Reference proteome</keyword>
<dbReference type="EMBL" id="BMCS01000001">
    <property type="protein sequence ID" value="GGF10991.1"/>
    <property type="molecule type" value="Genomic_DNA"/>
</dbReference>
<protein>
    <recommendedName>
        <fullName evidence="3">Excreted virulence factor EspC (Type VII ESX diderm)</fullName>
    </recommendedName>
</protein>
<comment type="caution">
    <text evidence="1">The sequence shown here is derived from an EMBL/GenBank/DDBJ whole genome shotgun (WGS) entry which is preliminary data.</text>
</comment>